<evidence type="ECO:0000313" key="5">
    <source>
        <dbReference type="Proteomes" id="UP001164733"/>
    </source>
</evidence>
<gene>
    <name evidence="4" type="ORF">LL038_04775</name>
</gene>
<dbReference type="Proteomes" id="UP001164733">
    <property type="component" value="Chromosome"/>
</dbReference>
<dbReference type="InterPro" id="IPR032812">
    <property type="entry name" value="SbsA_Ig"/>
</dbReference>
<dbReference type="InterPro" id="IPR011081">
    <property type="entry name" value="Big_4"/>
</dbReference>
<dbReference type="SMART" id="SM00646">
    <property type="entry name" value="Ami_3"/>
    <property type="match status" value="2"/>
</dbReference>
<keyword evidence="2 4" id="KW-0378">Hydrolase</keyword>
<dbReference type="Pfam" id="PF13205">
    <property type="entry name" value="Big_5"/>
    <property type="match status" value="1"/>
</dbReference>
<dbReference type="GO" id="GO:0009253">
    <property type="term" value="P:peptidoglycan catabolic process"/>
    <property type="evidence" value="ECO:0007669"/>
    <property type="project" value="InterPro"/>
</dbReference>
<dbReference type="InterPro" id="IPR050695">
    <property type="entry name" value="N-acetylmuramoyl_amidase_3"/>
</dbReference>
<organism evidence="4 5">
    <name type="scientific">Clostridium estertheticum</name>
    <dbReference type="NCBI Taxonomy" id="238834"/>
    <lineage>
        <taxon>Bacteria</taxon>
        <taxon>Bacillati</taxon>
        <taxon>Bacillota</taxon>
        <taxon>Clostridia</taxon>
        <taxon>Eubacteriales</taxon>
        <taxon>Clostridiaceae</taxon>
        <taxon>Clostridium</taxon>
    </lineage>
</organism>
<accession>A0AA47ELG5</accession>
<evidence type="ECO:0000256" key="2">
    <source>
        <dbReference type="ARBA" id="ARBA00022801"/>
    </source>
</evidence>
<keyword evidence="1" id="KW-0732">Signal</keyword>
<dbReference type="RefSeq" id="WP_216119808.1">
    <property type="nucleotide sequence ID" value="NZ_CP086239.1"/>
</dbReference>
<proteinExistence type="predicted"/>
<feature type="domain" description="MurNAc-LAA" evidence="3">
    <location>
        <begin position="200"/>
        <end position="314"/>
    </location>
</feature>
<dbReference type="EC" id="3.5.1.28" evidence="4"/>
<reference evidence="4" key="1">
    <citation type="submission" date="2021-11" db="EMBL/GenBank/DDBJ databases">
        <title>Clostridia strains as spoilage organisms.</title>
        <authorList>
            <person name="Wambui J."/>
            <person name="Stevens M.J.A."/>
            <person name="Stephan R."/>
        </authorList>
    </citation>
    <scope>NUCLEOTIDE SEQUENCE</scope>
    <source>
        <strain evidence="4">CF009</strain>
    </source>
</reference>
<dbReference type="CDD" id="cd02696">
    <property type="entry name" value="MurNAc-LAA"/>
    <property type="match status" value="2"/>
</dbReference>
<sequence length="601" mass="64470">MKQIFKTFVIMILALIVSIPMQTIVKASTFTIMDSKKDVAVSKPWTVSFNKALDASTVNNTNIKVLSNENVYMEIKVSLGSGDKNIVVQPVNSYEYNKTYTLIVTNQVKSSDGKFLPSEVRMDFTTKSTPANASVFTVCIDPGQYYKVITDANGVKAKDINLSTALKLGNILKARGFNVLYTRSTDAVSWTQGGEDDAKALIAKNAKADVFLSINSNSYTTNTVNGIETYYAADDSKNKALATSVQAELIKATQANDRGIKVAGSDSNFAILSKTSCPTIVTELGFLTNPGEGVLLSSEQYQNNAAKAIANGLMTYAGFANTDTTYDNTLKISSVPDITGSLTVGDTYSLPKTVTAIMSNGSKQTVSVVWLKAVTTSITGITTYYGTVNGLTTNAKAIITVKPATTTAEYKIVLDAGHGKYDPGAIGPTGIQEKDVTLAITLKVGEILIKNNVDVVYTRTTDDIAYTDNNDNQAKNLQLRCDISNKAKPDYFVAIHANASDIPAAHGIETFYYAGNSAGSELAQNVQTELIKATGKADRGIKTANDYVFRNSSATAILVETSFVTNPTEEKLLASDDYQNTLAKAIATGILKTLGITTIEY</sequence>
<dbReference type="PANTHER" id="PTHR30404">
    <property type="entry name" value="N-ACETYLMURAMOYL-L-ALANINE AMIDASE"/>
    <property type="match status" value="1"/>
</dbReference>
<dbReference type="Pfam" id="PF01520">
    <property type="entry name" value="Amidase_3"/>
    <property type="match status" value="2"/>
</dbReference>
<dbReference type="GO" id="GO:0008745">
    <property type="term" value="F:N-acetylmuramoyl-L-alanine amidase activity"/>
    <property type="evidence" value="ECO:0007669"/>
    <property type="project" value="UniProtKB-EC"/>
</dbReference>
<evidence type="ECO:0000259" key="3">
    <source>
        <dbReference type="SMART" id="SM00646"/>
    </source>
</evidence>
<dbReference type="GO" id="GO:0030288">
    <property type="term" value="C:outer membrane-bounded periplasmic space"/>
    <property type="evidence" value="ECO:0007669"/>
    <property type="project" value="TreeGrafter"/>
</dbReference>
<feature type="domain" description="MurNAc-LAA" evidence="3">
    <location>
        <begin position="481"/>
        <end position="591"/>
    </location>
</feature>
<dbReference type="PANTHER" id="PTHR30404:SF0">
    <property type="entry name" value="N-ACETYLMURAMOYL-L-ALANINE AMIDASE AMIC"/>
    <property type="match status" value="1"/>
</dbReference>
<protein>
    <submittedName>
        <fullName evidence="4">N-acetylmuramoyl-L-alanine amidase</fullName>
        <ecNumber evidence="4">3.5.1.28</ecNumber>
    </submittedName>
</protein>
<dbReference type="Pfam" id="PF07532">
    <property type="entry name" value="Big_4"/>
    <property type="match status" value="1"/>
</dbReference>
<dbReference type="InterPro" id="IPR002508">
    <property type="entry name" value="MurNAc-LAA_cat"/>
</dbReference>
<dbReference type="EMBL" id="CP086239">
    <property type="protein sequence ID" value="WAG61564.1"/>
    <property type="molecule type" value="Genomic_DNA"/>
</dbReference>
<dbReference type="AlphaFoldDB" id="A0AA47ELG5"/>
<name>A0AA47ELG5_9CLOT</name>
<evidence type="ECO:0000313" key="4">
    <source>
        <dbReference type="EMBL" id="WAG61564.1"/>
    </source>
</evidence>
<evidence type="ECO:0000256" key="1">
    <source>
        <dbReference type="ARBA" id="ARBA00022729"/>
    </source>
</evidence>